<sequence length="133" mass="16130">MIMSPDFRKKFRWLSIRLHRNICILCFFYCILFNPNYPFSRSSQIQTIALVAAIVQTRRFRCLPCRRLMRWTKEFRLQFRFRVVCLAEGLQSYETDSRPKGLALNERKYHNMIYQVKVVVFKMNTGIKQNYCI</sequence>
<reference evidence="1" key="1">
    <citation type="submission" date="2016-07" db="EMBL/GenBank/DDBJ databases">
        <authorList>
            <person name="Bretaudeau A."/>
        </authorList>
    </citation>
    <scope>NUCLEOTIDE SEQUENCE</scope>
    <source>
        <strain evidence="1">Rice</strain>
        <tissue evidence="1">Whole body</tissue>
    </source>
</reference>
<gene>
    <name evidence="1" type="ORF">SFRICE_028327</name>
</gene>
<dbReference type="AlphaFoldDB" id="A0A2H1WB28"/>
<name>A0A2H1WB28_SPOFR</name>
<evidence type="ECO:0000313" key="1">
    <source>
        <dbReference type="EMBL" id="SOQ50052.1"/>
    </source>
</evidence>
<protein>
    <submittedName>
        <fullName evidence="1">SFRICE_028327</fullName>
    </submittedName>
</protein>
<organism evidence="1">
    <name type="scientific">Spodoptera frugiperda</name>
    <name type="common">Fall armyworm</name>
    <dbReference type="NCBI Taxonomy" id="7108"/>
    <lineage>
        <taxon>Eukaryota</taxon>
        <taxon>Metazoa</taxon>
        <taxon>Ecdysozoa</taxon>
        <taxon>Arthropoda</taxon>
        <taxon>Hexapoda</taxon>
        <taxon>Insecta</taxon>
        <taxon>Pterygota</taxon>
        <taxon>Neoptera</taxon>
        <taxon>Endopterygota</taxon>
        <taxon>Lepidoptera</taxon>
        <taxon>Glossata</taxon>
        <taxon>Ditrysia</taxon>
        <taxon>Noctuoidea</taxon>
        <taxon>Noctuidae</taxon>
        <taxon>Amphipyrinae</taxon>
        <taxon>Spodoptera</taxon>
    </lineage>
</organism>
<accession>A0A2H1WB28</accession>
<dbReference type="EMBL" id="ODYU01007357">
    <property type="protein sequence ID" value="SOQ50052.1"/>
    <property type="molecule type" value="Genomic_DNA"/>
</dbReference>
<proteinExistence type="predicted"/>